<dbReference type="SMART" id="SM00280">
    <property type="entry name" value="KAZAL"/>
    <property type="match status" value="1"/>
</dbReference>
<proteinExistence type="predicted"/>
<dbReference type="GO" id="GO:0004867">
    <property type="term" value="F:serine-type endopeptidase inhibitor activity"/>
    <property type="evidence" value="ECO:0007669"/>
    <property type="project" value="UniProtKB-KW"/>
</dbReference>
<name>A0ABM2WZ29_MESAU</name>
<reference evidence="3" key="1">
    <citation type="submission" date="2025-08" db="UniProtKB">
        <authorList>
            <consortium name="RefSeq"/>
        </authorList>
    </citation>
    <scope>IDENTIFICATION</scope>
    <source>
        <tissue evidence="3">Liver</tissue>
    </source>
</reference>
<keyword evidence="3" id="KW-0646">Protease inhibitor</keyword>
<organism evidence="2 3">
    <name type="scientific">Mesocricetus auratus</name>
    <name type="common">Golden hamster</name>
    <dbReference type="NCBI Taxonomy" id="10036"/>
    <lineage>
        <taxon>Eukaryota</taxon>
        <taxon>Metazoa</taxon>
        <taxon>Chordata</taxon>
        <taxon>Craniata</taxon>
        <taxon>Vertebrata</taxon>
        <taxon>Euteleostomi</taxon>
        <taxon>Mammalia</taxon>
        <taxon>Eutheria</taxon>
        <taxon>Euarchontoglires</taxon>
        <taxon>Glires</taxon>
        <taxon>Rodentia</taxon>
        <taxon>Myomorpha</taxon>
        <taxon>Muroidea</taxon>
        <taxon>Cricetidae</taxon>
        <taxon>Cricetinae</taxon>
        <taxon>Mesocricetus</taxon>
    </lineage>
</organism>
<dbReference type="GeneID" id="101828815"/>
<dbReference type="InterPro" id="IPR002350">
    <property type="entry name" value="Kazal_dom"/>
</dbReference>
<dbReference type="RefSeq" id="XP_040595942.1">
    <property type="nucleotide sequence ID" value="XM_040740008.1"/>
</dbReference>
<dbReference type="SUPFAM" id="SSF100895">
    <property type="entry name" value="Kazal-type serine protease inhibitors"/>
    <property type="match status" value="1"/>
</dbReference>
<gene>
    <name evidence="3" type="primary">Spink8</name>
</gene>
<evidence type="ECO:0000313" key="2">
    <source>
        <dbReference type="Proteomes" id="UP000886700"/>
    </source>
</evidence>
<protein>
    <submittedName>
        <fullName evidence="3">Serine protease inhibitor Kazal-type 8 isoform X1</fullName>
    </submittedName>
</protein>
<sequence length="153" mass="17099">MLSLPLRLLLQAGGVPPTAKTTSGWRAVRPVFLYCCHQMPACFHRSVTMKAAFSTALLVLAISVGTSFAVDFYLPMSARLTEELFQETKVLCNKNVRKCWMLSYYKPDEPICGTDQVTYGGECHLCSRVLYDDRTIIKMHDGECGILHLSQSS</sequence>
<keyword evidence="2" id="KW-1185">Reference proteome</keyword>
<dbReference type="Gene3D" id="3.30.60.30">
    <property type="match status" value="1"/>
</dbReference>
<feature type="domain" description="Kazal-like" evidence="1">
    <location>
        <begin position="86"/>
        <end position="146"/>
    </location>
</feature>
<dbReference type="Proteomes" id="UP000886700">
    <property type="component" value="Unplaced"/>
</dbReference>
<dbReference type="Pfam" id="PF00050">
    <property type="entry name" value="Kazal_1"/>
    <property type="match status" value="1"/>
</dbReference>
<keyword evidence="3" id="KW-0722">Serine protease inhibitor</keyword>
<dbReference type="InterPro" id="IPR036058">
    <property type="entry name" value="Kazal_dom_sf"/>
</dbReference>
<dbReference type="PROSITE" id="PS51465">
    <property type="entry name" value="KAZAL_2"/>
    <property type="match status" value="1"/>
</dbReference>
<dbReference type="PANTHER" id="PTHR21312">
    <property type="entry name" value="SERINE PROTEASE INHIBITOR"/>
    <property type="match status" value="1"/>
</dbReference>
<accession>A0ABM2WZ29</accession>
<evidence type="ECO:0000259" key="1">
    <source>
        <dbReference type="PROSITE" id="PS51465"/>
    </source>
</evidence>
<dbReference type="PANTHER" id="PTHR21312:SF37">
    <property type="entry name" value="SERINE PROTEASE INHIBITOR KAZAL-TYPE 8"/>
    <property type="match status" value="1"/>
</dbReference>
<evidence type="ECO:0000313" key="3">
    <source>
        <dbReference type="RefSeq" id="XP_040595942.1"/>
    </source>
</evidence>